<dbReference type="PROSITE" id="PS00149">
    <property type="entry name" value="SULFATASE_2"/>
    <property type="match status" value="1"/>
</dbReference>
<evidence type="ECO:0000259" key="6">
    <source>
        <dbReference type="Pfam" id="PF00884"/>
    </source>
</evidence>
<dbReference type="GO" id="GO:0004065">
    <property type="term" value="F:arylsulfatase activity"/>
    <property type="evidence" value="ECO:0007669"/>
    <property type="project" value="TreeGrafter"/>
</dbReference>
<dbReference type="EMBL" id="JACHIF010000003">
    <property type="protein sequence ID" value="MBB5037885.1"/>
    <property type="molecule type" value="Genomic_DNA"/>
</dbReference>
<evidence type="ECO:0000256" key="5">
    <source>
        <dbReference type="SAM" id="SignalP"/>
    </source>
</evidence>
<organism evidence="7 8">
    <name type="scientific">Prosthecobacter dejongeii</name>
    <dbReference type="NCBI Taxonomy" id="48465"/>
    <lineage>
        <taxon>Bacteria</taxon>
        <taxon>Pseudomonadati</taxon>
        <taxon>Verrucomicrobiota</taxon>
        <taxon>Verrucomicrobiia</taxon>
        <taxon>Verrucomicrobiales</taxon>
        <taxon>Verrucomicrobiaceae</taxon>
        <taxon>Prosthecobacter</taxon>
    </lineage>
</organism>
<comment type="caution">
    <text evidence="7">The sequence shown here is derived from an EMBL/GenBank/DDBJ whole genome shotgun (WGS) entry which is preliminary data.</text>
</comment>
<dbReference type="AlphaFoldDB" id="A0A7W7YKI4"/>
<dbReference type="Pfam" id="PF00884">
    <property type="entry name" value="Sulfatase"/>
    <property type="match status" value="1"/>
</dbReference>
<evidence type="ECO:0000256" key="2">
    <source>
        <dbReference type="ARBA" id="ARBA00022723"/>
    </source>
</evidence>
<feature type="domain" description="Sulfatase N-terminal" evidence="6">
    <location>
        <begin position="25"/>
        <end position="380"/>
    </location>
</feature>
<feature type="signal peptide" evidence="5">
    <location>
        <begin position="1"/>
        <end position="20"/>
    </location>
</feature>
<name>A0A7W7YKI4_9BACT</name>
<sequence length="516" mass="57850">MFQRLSWLFWAVITCSAATAAPKPPNILFIFTDDHSYKTLSCYPEALPGVKTPAMDALAKSGVRFSHAYMGAWCMPSRATMLTGRHPHGIESMRMSGKYPRSEYDPQKTPFFPAVFRNNGYHTAQIGKWHTGVDSGYGRDWDYQIVWNRPKYPENAGAYYEDQMLEINGVKAVTLNADYSTDNYTRWATEYIRGQHRDATKPWYLWLCYGGVHGPTTPAKRHKGLHKNDAVPFPADILPPRPGKPAYLNETQAWKKDDEGRIVPQKSGETFGDNAKKARPYADHIHQLNDCVQSLDEGVAEVMKALKESGQLENTLVVLTADQGFATGEHGLRTKLAPYDAAYRSPLIISMPGTLPQDKVCTKPVNGTDLVATFSEFAGIPLPWEIHGRDLTPLLKDPTGAAWPYPCFYEATGDHFGTDVTQVVKDTPAKAAHHHVPWYAALNDGRYKYIRYLTPGETEELYDLQSDPEELTNLADLPEHQPTLVKLRATAVAELRRTQAGYAEHLPPTRQMGKQP</sequence>
<dbReference type="InterPro" id="IPR024607">
    <property type="entry name" value="Sulfatase_CS"/>
</dbReference>
<dbReference type="InterPro" id="IPR050738">
    <property type="entry name" value="Sulfatase"/>
</dbReference>
<evidence type="ECO:0000256" key="4">
    <source>
        <dbReference type="ARBA" id="ARBA00022837"/>
    </source>
</evidence>
<reference evidence="7 8" key="1">
    <citation type="submission" date="2020-08" db="EMBL/GenBank/DDBJ databases">
        <title>Genomic Encyclopedia of Type Strains, Phase IV (KMG-IV): sequencing the most valuable type-strain genomes for metagenomic binning, comparative biology and taxonomic classification.</title>
        <authorList>
            <person name="Goeker M."/>
        </authorList>
    </citation>
    <scope>NUCLEOTIDE SEQUENCE [LARGE SCALE GENOMIC DNA]</scope>
    <source>
        <strain evidence="7 8">DSM 12251</strain>
    </source>
</reference>
<dbReference type="SUPFAM" id="SSF53649">
    <property type="entry name" value="Alkaline phosphatase-like"/>
    <property type="match status" value="1"/>
</dbReference>
<dbReference type="InterPro" id="IPR000917">
    <property type="entry name" value="Sulfatase_N"/>
</dbReference>
<dbReference type="InterPro" id="IPR017850">
    <property type="entry name" value="Alkaline_phosphatase_core_sf"/>
</dbReference>
<protein>
    <submittedName>
        <fullName evidence="7">Arylsulfatase A-like enzyme</fullName>
    </submittedName>
</protein>
<keyword evidence="2" id="KW-0479">Metal-binding</keyword>
<dbReference type="PANTHER" id="PTHR42693">
    <property type="entry name" value="ARYLSULFATASE FAMILY MEMBER"/>
    <property type="match status" value="1"/>
</dbReference>
<comment type="similarity">
    <text evidence="1">Belongs to the sulfatase family.</text>
</comment>
<accession>A0A7W7YKI4</accession>
<proteinExistence type="inferred from homology"/>
<keyword evidence="4" id="KW-0106">Calcium</keyword>
<keyword evidence="5" id="KW-0732">Signal</keyword>
<evidence type="ECO:0000313" key="7">
    <source>
        <dbReference type="EMBL" id="MBB5037885.1"/>
    </source>
</evidence>
<dbReference type="PANTHER" id="PTHR42693:SF53">
    <property type="entry name" value="ENDO-4-O-SULFATASE"/>
    <property type="match status" value="1"/>
</dbReference>
<dbReference type="Proteomes" id="UP000534294">
    <property type="component" value="Unassembled WGS sequence"/>
</dbReference>
<gene>
    <name evidence="7" type="ORF">HNQ64_002134</name>
</gene>
<dbReference type="Gene3D" id="3.40.720.10">
    <property type="entry name" value="Alkaline Phosphatase, subunit A"/>
    <property type="match status" value="1"/>
</dbReference>
<keyword evidence="3" id="KW-0378">Hydrolase</keyword>
<evidence type="ECO:0000256" key="3">
    <source>
        <dbReference type="ARBA" id="ARBA00022801"/>
    </source>
</evidence>
<dbReference type="GO" id="GO:0046872">
    <property type="term" value="F:metal ion binding"/>
    <property type="evidence" value="ECO:0007669"/>
    <property type="project" value="UniProtKB-KW"/>
</dbReference>
<dbReference type="RefSeq" id="WP_184208162.1">
    <property type="nucleotide sequence ID" value="NZ_JACHIF010000003.1"/>
</dbReference>
<evidence type="ECO:0000313" key="8">
    <source>
        <dbReference type="Proteomes" id="UP000534294"/>
    </source>
</evidence>
<evidence type="ECO:0000256" key="1">
    <source>
        <dbReference type="ARBA" id="ARBA00008779"/>
    </source>
</evidence>
<keyword evidence="8" id="KW-1185">Reference proteome</keyword>
<feature type="chain" id="PRO_5030644477" evidence="5">
    <location>
        <begin position="21"/>
        <end position="516"/>
    </location>
</feature>